<evidence type="ECO:0000259" key="6">
    <source>
        <dbReference type="PROSITE" id="PS51900"/>
    </source>
</evidence>
<accession>A0A6L7GI02</accession>
<dbReference type="EMBL" id="WTYU01000002">
    <property type="protein sequence ID" value="MXP15693.1"/>
    <property type="molecule type" value="Genomic_DNA"/>
</dbReference>
<dbReference type="GO" id="GO:0015074">
    <property type="term" value="P:DNA integration"/>
    <property type="evidence" value="ECO:0007669"/>
    <property type="project" value="UniProtKB-KW"/>
</dbReference>
<dbReference type="Pfam" id="PF00589">
    <property type="entry name" value="Phage_integrase"/>
    <property type="match status" value="1"/>
</dbReference>
<evidence type="ECO:0000313" key="8">
    <source>
        <dbReference type="Proteomes" id="UP000473531"/>
    </source>
</evidence>
<dbReference type="GO" id="GO:0006310">
    <property type="term" value="P:DNA recombination"/>
    <property type="evidence" value="ECO:0007669"/>
    <property type="project" value="UniProtKB-KW"/>
</dbReference>
<dbReference type="InterPro" id="IPR013762">
    <property type="entry name" value="Integrase-like_cat_sf"/>
</dbReference>
<organism evidence="7 8">
    <name type="scientific">Allopontixanthobacter confluentis</name>
    <dbReference type="NCBI Taxonomy" id="1849021"/>
    <lineage>
        <taxon>Bacteria</taxon>
        <taxon>Pseudomonadati</taxon>
        <taxon>Pseudomonadota</taxon>
        <taxon>Alphaproteobacteria</taxon>
        <taxon>Sphingomonadales</taxon>
        <taxon>Erythrobacteraceae</taxon>
        <taxon>Allopontixanthobacter</taxon>
    </lineage>
</organism>
<feature type="domain" description="Tyr recombinase" evidence="5">
    <location>
        <begin position="333"/>
        <end position="530"/>
    </location>
</feature>
<comment type="caution">
    <text evidence="7">The sequence shown here is derived from an EMBL/GenBank/DDBJ whole genome shotgun (WGS) entry which is preliminary data.</text>
</comment>
<keyword evidence="1" id="KW-0229">DNA integration</keyword>
<sequence length="537" mass="60442">MELKLDYLRRDKKSGLLTYRRRFPQELVPFIPSKSPSGSGRKELKVSLKASSMNHPVARARYEEAERMWGEIVDQARKRASGTFDQLDAETIAYLASHVVNEGLEIDAEVRLLPEPADRKKQRAQTLAAVTLEDLTEWREMRAVGDIEGIIGIWGYEAASLAEVEGFRLDQNSPSHVALCSAIHDAQIAASEGTLERLKGNSVPTPLIAKRPAKAAQIDKIAISIFDIYERYAAVPGRSLKTVAQWRRYIKHLVDFVGTDNILAMQHDDLVAWRNHLRDHATYKGKRFSAKTINGSYLGAVNAVFAWAKGDAIIPANPMLEVAKVKLPKAPRTRGKGFTSEEALTILRASLQPPTSNEKEDLRNAKRWCPWIMAYSGARVNEITQLRKQDIFEQDGVWVMRITPEAGTVKNKESRLVPLHSHLRAQGFLKFVEERSDGPLFYNPAKRRSDNAINRQANRLGSKLAEWVRSVGIVGVMPNHAWRHHFISQAVRYRFDPAITRALTGHASGDVHGDYEHVGEFVDVLSREIELIPPFKV</sequence>
<dbReference type="InterPro" id="IPR002104">
    <property type="entry name" value="Integrase_catalytic"/>
</dbReference>
<dbReference type="InterPro" id="IPR050090">
    <property type="entry name" value="Tyrosine_recombinase_XerCD"/>
</dbReference>
<evidence type="ECO:0000256" key="4">
    <source>
        <dbReference type="PROSITE-ProRule" id="PRU01248"/>
    </source>
</evidence>
<dbReference type="SUPFAM" id="SSF56349">
    <property type="entry name" value="DNA breaking-rejoining enzymes"/>
    <property type="match status" value="1"/>
</dbReference>
<evidence type="ECO:0000259" key="5">
    <source>
        <dbReference type="PROSITE" id="PS51898"/>
    </source>
</evidence>
<protein>
    <submittedName>
        <fullName evidence="7">Tyrosine-type recombinase/integrase</fullName>
    </submittedName>
</protein>
<dbReference type="Gene3D" id="1.10.150.130">
    <property type="match status" value="1"/>
</dbReference>
<evidence type="ECO:0000256" key="1">
    <source>
        <dbReference type="ARBA" id="ARBA00022908"/>
    </source>
</evidence>
<dbReference type="InterPro" id="IPR011010">
    <property type="entry name" value="DNA_brk_join_enz"/>
</dbReference>
<proteinExistence type="predicted"/>
<dbReference type="Proteomes" id="UP000473531">
    <property type="component" value="Unassembled WGS sequence"/>
</dbReference>
<keyword evidence="8" id="KW-1185">Reference proteome</keyword>
<evidence type="ECO:0000256" key="3">
    <source>
        <dbReference type="ARBA" id="ARBA00023172"/>
    </source>
</evidence>
<gene>
    <name evidence="7" type="ORF">GRI44_13135</name>
</gene>
<dbReference type="GO" id="GO:0003677">
    <property type="term" value="F:DNA binding"/>
    <property type="evidence" value="ECO:0007669"/>
    <property type="project" value="UniProtKB-UniRule"/>
</dbReference>
<keyword evidence="3" id="KW-0233">DNA recombination</keyword>
<dbReference type="Gene3D" id="1.10.443.10">
    <property type="entry name" value="Intergrase catalytic core"/>
    <property type="match status" value="1"/>
</dbReference>
<name>A0A6L7GI02_9SPHN</name>
<dbReference type="PANTHER" id="PTHR30349">
    <property type="entry name" value="PHAGE INTEGRASE-RELATED"/>
    <property type="match status" value="1"/>
</dbReference>
<dbReference type="PROSITE" id="PS51898">
    <property type="entry name" value="TYR_RECOMBINASE"/>
    <property type="match status" value="1"/>
</dbReference>
<dbReference type="PROSITE" id="PS51900">
    <property type="entry name" value="CB"/>
    <property type="match status" value="1"/>
</dbReference>
<dbReference type="PANTHER" id="PTHR30349:SF88">
    <property type="entry name" value="BLL1584 PROTEIN"/>
    <property type="match status" value="1"/>
</dbReference>
<dbReference type="RefSeq" id="WP_160602183.1">
    <property type="nucleotide sequence ID" value="NZ_WTYU01000002.1"/>
</dbReference>
<dbReference type="AlphaFoldDB" id="A0A6L7GI02"/>
<dbReference type="InterPro" id="IPR010998">
    <property type="entry name" value="Integrase_recombinase_N"/>
</dbReference>
<keyword evidence="2 4" id="KW-0238">DNA-binding</keyword>
<evidence type="ECO:0000313" key="7">
    <source>
        <dbReference type="EMBL" id="MXP15693.1"/>
    </source>
</evidence>
<dbReference type="OrthoDB" id="9784724at2"/>
<reference evidence="7 8" key="1">
    <citation type="submission" date="2019-12" db="EMBL/GenBank/DDBJ databases">
        <title>Genomic-based taxomic classification of the family Erythrobacteraceae.</title>
        <authorList>
            <person name="Xu L."/>
        </authorList>
    </citation>
    <scope>NUCLEOTIDE SEQUENCE [LARGE SCALE GENOMIC DNA]</scope>
    <source>
        <strain evidence="7 8">KCTC 52259</strain>
    </source>
</reference>
<feature type="domain" description="Core-binding (CB)" evidence="6">
    <location>
        <begin position="223"/>
        <end position="309"/>
    </location>
</feature>
<dbReference type="InterPro" id="IPR044068">
    <property type="entry name" value="CB"/>
</dbReference>
<evidence type="ECO:0000256" key="2">
    <source>
        <dbReference type="ARBA" id="ARBA00023125"/>
    </source>
</evidence>